<dbReference type="GO" id="GO:0003887">
    <property type="term" value="F:DNA-directed DNA polymerase activity"/>
    <property type="evidence" value="ECO:0007669"/>
    <property type="project" value="UniProtKB-KW"/>
</dbReference>
<evidence type="ECO:0000256" key="16">
    <source>
        <dbReference type="ARBA" id="ARBA00022932"/>
    </source>
</evidence>
<keyword evidence="13" id="KW-0460">Magnesium</keyword>
<dbReference type="PROSITE" id="PS50013">
    <property type="entry name" value="CHROMO_2"/>
    <property type="match status" value="1"/>
</dbReference>
<dbReference type="EC" id="2.7.7.49" evidence="4"/>
<dbReference type="SMART" id="SM00298">
    <property type="entry name" value="CHROMO"/>
    <property type="match status" value="1"/>
</dbReference>
<feature type="domain" description="CCHC-type" evidence="23">
    <location>
        <begin position="314"/>
        <end position="328"/>
    </location>
</feature>
<dbReference type="PANTHER" id="PTHR37984:SF5">
    <property type="entry name" value="PROTEIN NYNRIN-LIKE"/>
    <property type="match status" value="1"/>
</dbReference>
<dbReference type="GO" id="GO:0004523">
    <property type="term" value="F:RNA-DNA hybrid ribonuclease activity"/>
    <property type="evidence" value="ECO:0007669"/>
    <property type="project" value="UniProtKB-EC"/>
</dbReference>
<evidence type="ECO:0000256" key="4">
    <source>
        <dbReference type="ARBA" id="ARBA00012493"/>
    </source>
</evidence>
<keyword evidence="6" id="KW-0808">Transferase</keyword>
<dbReference type="SUPFAM" id="SSF53098">
    <property type="entry name" value="Ribonuclease H-like"/>
    <property type="match status" value="1"/>
</dbReference>
<dbReference type="InterPro" id="IPR043502">
    <property type="entry name" value="DNA/RNA_pol_sf"/>
</dbReference>
<keyword evidence="12" id="KW-0378">Hydrolase</keyword>
<keyword evidence="17" id="KW-0238">DNA-binding</keyword>
<dbReference type="GO" id="GO:0006508">
    <property type="term" value="P:proteolysis"/>
    <property type="evidence" value="ECO:0007669"/>
    <property type="project" value="UniProtKB-KW"/>
</dbReference>
<feature type="domain" description="Integrase catalytic" evidence="25">
    <location>
        <begin position="1080"/>
        <end position="1239"/>
    </location>
</feature>
<evidence type="ECO:0000256" key="3">
    <source>
        <dbReference type="ARBA" id="ARBA00012180"/>
    </source>
</evidence>
<evidence type="ECO:0000313" key="26">
    <source>
        <dbReference type="Ensembl" id="ENSNFUP00015048815.1"/>
    </source>
</evidence>
<dbReference type="GO" id="GO:0004190">
    <property type="term" value="F:aspartic-type endopeptidase activity"/>
    <property type="evidence" value="ECO:0007669"/>
    <property type="project" value="UniProtKB-KW"/>
</dbReference>
<dbReference type="Pfam" id="PF00078">
    <property type="entry name" value="RVT_1"/>
    <property type="match status" value="1"/>
</dbReference>
<dbReference type="InterPro" id="IPR043128">
    <property type="entry name" value="Rev_trsase/Diguanyl_cyclase"/>
</dbReference>
<keyword evidence="8" id="KW-0540">Nuclease</keyword>
<dbReference type="Gene3D" id="2.40.70.10">
    <property type="entry name" value="Acid Proteases"/>
    <property type="match status" value="1"/>
</dbReference>
<dbReference type="Ensembl" id="ENSNFUT00015050931.1">
    <property type="protein sequence ID" value="ENSNFUP00015048815.1"/>
    <property type="gene ID" value="ENSNFUG00015023010.1"/>
</dbReference>
<dbReference type="CDD" id="cd00303">
    <property type="entry name" value="retropepsin_like"/>
    <property type="match status" value="1"/>
</dbReference>
<evidence type="ECO:0000256" key="21">
    <source>
        <dbReference type="SAM" id="MobiDB-lite"/>
    </source>
</evidence>
<dbReference type="SUPFAM" id="SSF56672">
    <property type="entry name" value="DNA/RNA polymerases"/>
    <property type="match status" value="1"/>
</dbReference>
<dbReference type="GO" id="GO:0005634">
    <property type="term" value="C:nucleus"/>
    <property type="evidence" value="ECO:0007669"/>
    <property type="project" value="UniProtKB-SubCell"/>
</dbReference>
<dbReference type="FunFam" id="3.30.70.270:FF:000020">
    <property type="entry name" value="Transposon Tf2-6 polyprotein-like Protein"/>
    <property type="match status" value="1"/>
</dbReference>
<dbReference type="SUPFAM" id="SSF50630">
    <property type="entry name" value="Acid proteases"/>
    <property type="match status" value="1"/>
</dbReference>
<dbReference type="CDD" id="cd01647">
    <property type="entry name" value="RT_LTR"/>
    <property type="match status" value="1"/>
</dbReference>
<protein>
    <recommendedName>
        <fullName evidence="19">Gypsy retrotransposon integrase-like protein 1</fullName>
        <ecNumber evidence="4">2.7.7.49</ecNumber>
        <ecNumber evidence="3">3.1.26.4</ecNumber>
    </recommendedName>
</protein>
<keyword evidence="20" id="KW-0863">Zinc-finger</keyword>
<evidence type="ECO:0000256" key="19">
    <source>
        <dbReference type="ARBA" id="ARBA00039658"/>
    </source>
</evidence>
<dbReference type="InterPro" id="IPR041588">
    <property type="entry name" value="Integrase_H2C2"/>
</dbReference>
<comment type="similarity">
    <text evidence="2">Belongs to the beta type-B retroviral polymerase family. HERV class-II K(HML-2) pol subfamily.</text>
</comment>
<evidence type="ECO:0000259" key="25">
    <source>
        <dbReference type="PROSITE" id="PS50994"/>
    </source>
</evidence>
<dbReference type="GO" id="GO:0003964">
    <property type="term" value="F:RNA-directed DNA polymerase activity"/>
    <property type="evidence" value="ECO:0007669"/>
    <property type="project" value="UniProtKB-KW"/>
</dbReference>
<dbReference type="InterPro" id="IPR036397">
    <property type="entry name" value="RNaseH_sf"/>
</dbReference>
<evidence type="ECO:0000256" key="8">
    <source>
        <dbReference type="ARBA" id="ARBA00022722"/>
    </source>
</evidence>
<reference evidence="26" key="1">
    <citation type="submission" date="2014-08" db="EMBL/GenBank/DDBJ databases">
        <authorList>
            <person name="Senf B."/>
            <person name="Petzold A."/>
            <person name="Downie B.R."/>
            <person name="Koch P."/>
            <person name="Platzer M."/>
        </authorList>
    </citation>
    <scope>NUCLEOTIDE SEQUENCE [LARGE SCALE GENOMIC DNA]</scope>
    <source>
        <strain evidence="26">GRZ</strain>
    </source>
</reference>
<feature type="domain" description="Reverse transcriptase" evidence="24">
    <location>
        <begin position="563"/>
        <end position="742"/>
    </location>
</feature>
<organism evidence="26 27">
    <name type="scientific">Nothobranchius furzeri</name>
    <name type="common">Turquoise killifish</name>
    <dbReference type="NCBI Taxonomy" id="105023"/>
    <lineage>
        <taxon>Eukaryota</taxon>
        <taxon>Metazoa</taxon>
        <taxon>Chordata</taxon>
        <taxon>Craniata</taxon>
        <taxon>Vertebrata</taxon>
        <taxon>Euteleostomi</taxon>
        <taxon>Actinopterygii</taxon>
        <taxon>Neopterygii</taxon>
        <taxon>Teleostei</taxon>
        <taxon>Neoteleostei</taxon>
        <taxon>Acanthomorphata</taxon>
        <taxon>Ovalentaria</taxon>
        <taxon>Atherinomorphae</taxon>
        <taxon>Cyprinodontiformes</taxon>
        <taxon>Nothobranchiidae</taxon>
        <taxon>Nothobranchius</taxon>
    </lineage>
</organism>
<keyword evidence="7" id="KW-0548">Nucleotidyltransferase</keyword>
<dbReference type="CDD" id="cd09274">
    <property type="entry name" value="RNase_HI_RT_Ty3"/>
    <property type="match status" value="1"/>
</dbReference>
<dbReference type="Pfam" id="PF00665">
    <property type="entry name" value="rve"/>
    <property type="match status" value="1"/>
</dbReference>
<evidence type="ECO:0000256" key="12">
    <source>
        <dbReference type="ARBA" id="ARBA00022801"/>
    </source>
</evidence>
<dbReference type="Pfam" id="PF16297">
    <property type="entry name" value="DUF4939"/>
    <property type="match status" value="1"/>
</dbReference>
<evidence type="ECO:0000256" key="5">
    <source>
        <dbReference type="ARBA" id="ARBA00022670"/>
    </source>
</evidence>
<keyword evidence="9" id="KW-0479">Metal-binding</keyword>
<reference evidence="26" key="2">
    <citation type="submission" date="2025-08" db="UniProtKB">
        <authorList>
            <consortium name="Ensembl"/>
        </authorList>
    </citation>
    <scope>IDENTIFICATION</scope>
</reference>
<dbReference type="InterPro" id="IPR056924">
    <property type="entry name" value="SH3_Tf2-1"/>
</dbReference>
<dbReference type="PANTHER" id="PTHR37984">
    <property type="entry name" value="PROTEIN CBG26694"/>
    <property type="match status" value="1"/>
</dbReference>
<evidence type="ECO:0000256" key="7">
    <source>
        <dbReference type="ARBA" id="ARBA00022695"/>
    </source>
</evidence>
<keyword evidence="20" id="KW-0862">Zinc</keyword>
<evidence type="ECO:0000259" key="22">
    <source>
        <dbReference type="PROSITE" id="PS50013"/>
    </source>
</evidence>
<evidence type="ECO:0000256" key="2">
    <source>
        <dbReference type="ARBA" id="ARBA00010879"/>
    </source>
</evidence>
<dbReference type="InterPro" id="IPR032549">
    <property type="entry name" value="DUF4939"/>
</dbReference>
<keyword evidence="11" id="KW-0255">Endonuclease</keyword>
<dbReference type="InterPro" id="IPR012337">
    <property type="entry name" value="RNaseH-like_sf"/>
</dbReference>
<dbReference type="PROSITE" id="PS50994">
    <property type="entry name" value="INTEGRASE"/>
    <property type="match status" value="1"/>
</dbReference>
<evidence type="ECO:0000256" key="9">
    <source>
        <dbReference type="ARBA" id="ARBA00022723"/>
    </source>
</evidence>
<keyword evidence="5" id="KW-0645">Protease</keyword>
<keyword evidence="16" id="KW-0239">DNA-directed DNA polymerase</keyword>
<dbReference type="InterPro" id="IPR000953">
    <property type="entry name" value="Chromo/chromo_shadow_dom"/>
</dbReference>
<dbReference type="GO" id="GO:0003677">
    <property type="term" value="F:DNA binding"/>
    <property type="evidence" value="ECO:0007669"/>
    <property type="project" value="UniProtKB-KW"/>
</dbReference>
<evidence type="ECO:0000259" key="24">
    <source>
        <dbReference type="PROSITE" id="PS50878"/>
    </source>
</evidence>
<dbReference type="GO" id="GO:0008270">
    <property type="term" value="F:zinc ion binding"/>
    <property type="evidence" value="ECO:0007669"/>
    <property type="project" value="UniProtKB-KW"/>
</dbReference>
<comment type="subcellular location">
    <subcellularLocation>
        <location evidence="1">Nucleus</location>
    </subcellularLocation>
</comment>
<dbReference type="SUPFAM" id="SSF54160">
    <property type="entry name" value="Chromo domain-like"/>
    <property type="match status" value="1"/>
</dbReference>
<dbReference type="InterPro" id="IPR001878">
    <property type="entry name" value="Znf_CCHC"/>
</dbReference>
<dbReference type="Pfam" id="PF00385">
    <property type="entry name" value="Chromo"/>
    <property type="match status" value="1"/>
</dbReference>
<evidence type="ECO:0000256" key="18">
    <source>
        <dbReference type="ARBA" id="ARBA00023172"/>
    </source>
</evidence>
<accession>A0A8C6PVX9</accession>
<dbReference type="Gene3D" id="3.30.420.10">
    <property type="entry name" value="Ribonuclease H-like superfamily/Ribonuclease H"/>
    <property type="match status" value="1"/>
</dbReference>
<proteinExistence type="inferred from homology"/>
<dbReference type="FunFam" id="3.10.20.370:FF:000003">
    <property type="entry name" value="Transposon Tf2-6 polyprotein"/>
    <property type="match status" value="1"/>
</dbReference>
<evidence type="ECO:0000256" key="14">
    <source>
        <dbReference type="ARBA" id="ARBA00022908"/>
    </source>
</evidence>
<dbReference type="Pfam" id="PF24626">
    <property type="entry name" value="SH3_Tf2-1"/>
    <property type="match status" value="1"/>
</dbReference>
<dbReference type="Gene3D" id="3.10.10.10">
    <property type="entry name" value="HIV Type 1 Reverse Transcriptase, subunit A, domain 1"/>
    <property type="match status" value="1"/>
</dbReference>
<dbReference type="InterPro" id="IPR021109">
    <property type="entry name" value="Peptidase_aspartic_dom_sf"/>
</dbReference>
<keyword evidence="10" id="KW-0064">Aspartyl protease</keyword>
<dbReference type="SUPFAM" id="SSF57756">
    <property type="entry name" value="Retrovirus zinc finger-like domains"/>
    <property type="match status" value="1"/>
</dbReference>
<dbReference type="Gene3D" id="2.40.50.40">
    <property type="match status" value="1"/>
</dbReference>
<dbReference type="InterPro" id="IPR050951">
    <property type="entry name" value="Retrovirus_Pol_polyprotein"/>
</dbReference>
<dbReference type="GO" id="GO:0015074">
    <property type="term" value="P:DNA integration"/>
    <property type="evidence" value="ECO:0007669"/>
    <property type="project" value="UniProtKB-KW"/>
</dbReference>
<evidence type="ECO:0000259" key="23">
    <source>
        <dbReference type="PROSITE" id="PS50158"/>
    </source>
</evidence>
<keyword evidence="27" id="KW-1185">Reference proteome</keyword>
<reference evidence="26" key="3">
    <citation type="submission" date="2025-09" db="UniProtKB">
        <authorList>
            <consortium name="Ensembl"/>
        </authorList>
    </citation>
    <scope>IDENTIFICATION</scope>
</reference>
<evidence type="ECO:0000256" key="20">
    <source>
        <dbReference type="PROSITE-ProRule" id="PRU00047"/>
    </source>
</evidence>
<dbReference type="Pfam" id="PF17917">
    <property type="entry name" value="RT_RNaseH"/>
    <property type="match status" value="1"/>
</dbReference>
<feature type="domain" description="Chromo" evidence="22">
    <location>
        <begin position="1379"/>
        <end position="1437"/>
    </location>
</feature>
<dbReference type="InterPro" id="IPR001584">
    <property type="entry name" value="Integrase_cat-core"/>
</dbReference>
<dbReference type="Gene3D" id="1.10.340.70">
    <property type="match status" value="1"/>
</dbReference>
<dbReference type="GeneTree" id="ENSGT01060000248608"/>
<evidence type="ECO:0000256" key="17">
    <source>
        <dbReference type="ARBA" id="ARBA00023125"/>
    </source>
</evidence>
<dbReference type="GO" id="GO:0006310">
    <property type="term" value="P:DNA recombination"/>
    <property type="evidence" value="ECO:0007669"/>
    <property type="project" value="UniProtKB-KW"/>
</dbReference>
<dbReference type="PROSITE" id="PS50158">
    <property type="entry name" value="ZF_CCHC"/>
    <property type="match status" value="1"/>
</dbReference>
<name>A0A8C6PVX9_NOTFU</name>
<dbReference type="FunFam" id="3.30.420.10:FF:000032">
    <property type="entry name" value="Retrovirus-related Pol polyprotein from transposon 297-like Protein"/>
    <property type="match status" value="1"/>
</dbReference>
<evidence type="ECO:0000256" key="1">
    <source>
        <dbReference type="ARBA" id="ARBA00004123"/>
    </source>
</evidence>
<evidence type="ECO:0000256" key="13">
    <source>
        <dbReference type="ARBA" id="ARBA00022842"/>
    </source>
</evidence>
<keyword evidence="18" id="KW-0233">DNA recombination</keyword>
<dbReference type="PROSITE" id="PS50878">
    <property type="entry name" value="RT_POL"/>
    <property type="match status" value="1"/>
</dbReference>
<evidence type="ECO:0000256" key="10">
    <source>
        <dbReference type="ARBA" id="ARBA00022750"/>
    </source>
</evidence>
<keyword evidence="15" id="KW-0695">RNA-directed DNA polymerase</keyword>
<dbReference type="InterPro" id="IPR000477">
    <property type="entry name" value="RT_dom"/>
</dbReference>
<evidence type="ECO:0000256" key="6">
    <source>
        <dbReference type="ARBA" id="ARBA00022679"/>
    </source>
</evidence>
<evidence type="ECO:0000256" key="15">
    <source>
        <dbReference type="ARBA" id="ARBA00022918"/>
    </source>
</evidence>
<sequence length="1447" mass="161355">MSWVKALTHSMTESTGQTNTHIEESLPAALTDTLAQHEGSIRSTLDQLSGINQRLFQLDAALRQVSDRLPPPAAASVAPLPASLPGEQHRVNFRVAESPQPDTFSGEPGKCRCFLLLCQLAFERSPATFINDTVKISYIIGLLRGKALQWAEARSRQASFLLGPLPTFLADFKQIFDQTESPAEIAKQVWSLQQGKQSVLDFAISFRTLASISTLDEPSLRATFSRALNDKIKDQLAFCQEPENLESLIQLAANIEKRLKERHKTQTFRPPFMGSPQHFHPQPSSPVHQEESMQIARAQLTPEEKARRRSLGLCLYCGQSGHFLPSCPVRPKNQSPSVGPGLLMGGIHGTLNSWCGLTCTISFHQQTFSTQALVDSGCERSVLDQAVVHQLNIPTIPLSTPIRASSLDGCSLTTITHRTVPINLQISGNHHETLSFYIFPSPQTPVVLGHEWLSLHNPQIDWKTGSVTVWSPHCLSHCLLSAPLPAQITKNPPLEPPDLTGVPAEYHDLQQVFSKDRASSLPPHRPYDCGIDLVPEAVLPTSKLYSLSKPEQISISTYISESLASGIIRPSTSPLGAGFFFVSKKDGSLRPCIDYRGLNQITIKNKYPLPLLSSTFEPINDASIFTKLDLRNAYHLVRIREGDEWKTAFKTPLGHFEYLVMPFGLTNAPAVFQSLVNSVLGDFINKFITVYLDDILIFSKDLSEHRQHVRAVLQRLLKNRLYVKGEKCEFHVPSVKFLGFVLENGKLRTDPDKITAVQTWPTPTTRKQLQRFLGFGNFYRRFIKGYSQIAAPLTQLTSTKIPFSWTKEADHAFLSLKESFAKAPILTRPDPSRPFTLEVDASDTGVGAVLSQVSSTDQRLHPCAFYSCRLSPAEQNYDVGDRELLAVKKALEEWRHWLEGAEHPITIWTDHKNLAYLKEAKRLNPRQSRWSLFFSRFNFVISYRPGSKNVKPDALSRQFASDREMEPTTILPASCIVGSISWDITNKVLEAQQQEPDPGTGPPNKIYVPTNTRGALIHWAHTARFSIHPGLGRTISLIRRTFWWPSLYRDVKEYIAACQVCARFKASNQPPQGLLQPLPIPHRPWSHIALDFVTGLPTSKGFSVILTIVDRFFKACHLVPLKSLPSSTETANLLIKHLFRLHGLPSEILSDRGPQFISRVWSDFATHLGAKVCLTSGFHPQTNGQVERMNQELEAMLRCICASNPAGWSSQLAWVEYAHNSHTSSSTGQSPFEVSLGYQPPLFPSDSASSTSVPQFLRRARRTWTQTRAALQRTAERNRRIADRHRRPAPAYTQGQMVWLSSRDIKLHGCNRKFSPRFLGPFPVAEVLGPVSVRLDLPPSMKVHPVFHVSLLKPVVSSPLCPPAAPPPPVRLADGGLCYRVRRILDVRPRGRGRQFLVDWEGYGPEHRQWIPGSSIEDVSLIRDFEASRGSSSSASSSSAGPPGGVP</sequence>
<dbReference type="InterPro" id="IPR041373">
    <property type="entry name" value="RT_RNaseH"/>
</dbReference>
<feature type="compositionally biased region" description="Low complexity" evidence="21">
    <location>
        <begin position="1428"/>
        <end position="1441"/>
    </location>
</feature>
<dbReference type="EC" id="3.1.26.4" evidence="3"/>
<dbReference type="Proteomes" id="UP000694548">
    <property type="component" value="Chromosome sgr16"/>
</dbReference>
<dbReference type="Pfam" id="PF13650">
    <property type="entry name" value="Asp_protease_2"/>
    <property type="match status" value="1"/>
</dbReference>
<dbReference type="InterPro" id="IPR023780">
    <property type="entry name" value="Chromo_domain"/>
</dbReference>
<dbReference type="Pfam" id="PF17921">
    <property type="entry name" value="Integrase_H2C2"/>
    <property type="match status" value="1"/>
</dbReference>
<dbReference type="InterPro" id="IPR036875">
    <property type="entry name" value="Znf_CCHC_sf"/>
</dbReference>
<feature type="region of interest" description="Disordered" evidence="21">
    <location>
        <begin position="1427"/>
        <end position="1447"/>
    </location>
</feature>
<dbReference type="InterPro" id="IPR016197">
    <property type="entry name" value="Chromo-like_dom_sf"/>
</dbReference>
<dbReference type="Gene3D" id="3.10.20.370">
    <property type="match status" value="1"/>
</dbReference>
<dbReference type="Gene3D" id="3.30.70.270">
    <property type="match status" value="2"/>
</dbReference>
<evidence type="ECO:0000313" key="27">
    <source>
        <dbReference type="Proteomes" id="UP000694548"/>
    </source>
</evidence>
<evidence type="ECO:0000256" key="11">
    <source>
        <dbReference type="ARBA" id="ARBA00022759"/>
    </source>
</evidence>
<keyword evidence="14" id="KW-0229">DNA integration</keyword>